<organism evidence="1 2">
    <name type="scientific">Xiashengella succiniciproducens</name>
    <dbReference type="NCBI Taxonomy" id="2949635"/>
    <lineage>
        <taxon>Bacteria</taxon>
        <taxon>Pseudomonadati</taxon>
        <taxon>Bacteroidota</taxon>
        <taxon>Bacteroidia</taxon>
        <taxon>Marinilabiliales</taxon>
        <taxon>Marinilabiliaceae</taxon>
        <taxon>Xiashengella</taxon>
    </lineage>
</organism>
<dbReference type="RefSeq" id="WP_250723529.1">
    <property type="nucleotide sequence ID" value="NZ_CP098400.1"/>
</dbReference>
<dbReference type="Proteomes" id="UP001056426">
    <property type="component" value="Chromosome"/>
</dbReference>
<accession>A0A9J6ZPE1</accession>
<reference evidence="1" key="2">
    <citation type="submission" date="2022-06" db="EMBL/GenBank/DDBJ databases">
        <title>Xiashengella guii gen. nov. sp. nov., a bacterium isolated form anaerobic digestion tank.</title>
        <authorList>
            <person name="Huang H."/>
        </authorList>
    </citation>
    <scope>NUCLEOTIDE SEQUENCE</scope>
    <source>
        <strain evidence="1">Ai-910</strain>
    </source>
</reference>
<name>A0A9J6ZPE1_9BACT</name>
<dbReference type="AlphaFoldDB" id="A0A9J6ZPE1"/>
<dbReference type="KEGG" id="alkq:M9189_11910"/>
<keyword evidence="2" id="KW-1185">Reference proteome</keyword>
<sequence length="316" mass="35890">MNRQQIRAVMNDPGMLNQDTLDSIKVILDEYPFFHVGRLLWIKNLHVLDHIRYNNELKLAAAHLPDRRKLYELIFSATTVEPSTSTKDVAPVVSIAGVNQSTVKEQQEEVLSAEVGTETEAVPEKTESRVGKQEVSIRSVSVESGRETDSEVRFAFPAFIDSLEMPDNYLLEYEIGGNTIYNLEEETGDKFDEARSFSDWLSVLKSSPIAAQKKQEAETKQVSKKDLLIESFLQGGRKKKIEPVSEGAGVGTEDIAAKSLEEKDDLITETLANIYIKQKNFVKARDIFERLRLKYPEKSVYFARRIEEIEQQISNQ</sequence>
<reference evidence="1" key="1">
    <citation type="submission" date="2022-05" db="EMBL/GenBank/DDBJ databases">
        <authorList>
            <person name="Sun X."/>
        </authorList>
    </citation>
    <scope>NUCLEOTIDE SEQUENCE</scope>
    <source>
        <strain evidence="1">Ai-910</strain>
    </source>
</reference>
<evidence type="ECO:0008006" key="3">
    <source>
        <dbReference type="Google" id="ProtNLM"/>
    </source>
</evidence>
<proteinExistence type="predicted"/>
<evidence type="ECO:0000313" key="1">
    <source>
        <dbReference type="EMBL" id="URW79557.1"/>
    </source>
</evidence>
<protein>
    <recommendedName>
        <fullName evidence="3">Tetratricopeptide repeat protein</fullName>
    </recommendedName>
</protein>
<evidence type="ECO:0000313" key="2">
    <source>
        <dbReference type="Proteomes" id="UP001056426"/>
    </source>
</evidence>
<gene>
    <name evidence="1" type="ORF">M9189_11910</name>
</gene>
<dbReference type="EMBL" id="CP098400">
    <property type="protein sequence ID" value="URW79557.1"/>
    <property type="molecule type" value="Genomic_DNA"/>
</dbReference>